<proteinExistence type="inferred from homology"/>
<dbReference type="Proteomes" id="UP001301442">
    <property type="component" value="Chromosome"/>
</dbReference>
<dbReference type="InterPro" id="IPR050738">
    <property type="entry name" value="Sulfatase"/>
</dbReference>
<keyword evidence="6" id="KW-0732">Signal</keyword>
<feature type="compositionally biased region" description="Basic and acidic residues" evidence="5">
    <location>
        <begin position="474"/>
        <end position="488"/>
    </location>
</feature>
<name>A0ABZ0GJF9_9GAMM</name>
<evidence type="ECO:0000313" key="9">
    <source>
        <dbReference type="Proteomes" id="UP001301442"/>
    </source>
</evidence>
<keyword evidence="2" id="KW-0479">Metal-binding</keyword>
<dbReference type="SUPFAM" id="SSF53649">
    <property type="entry name" value="Alkaline phosphatase-like"/>
    <property type="match status" value="1"/>
</dbReference>
<keyword evidence="4" id="KW-0106">Calcium</keyword>
<feature type="domain" description="Sulfatase N-terminal" evidence="7">
    <location>
        <begin position="29"/>
        <end position="356"/>
    </location>
</feature>
<gene>
    <name evidence="8" type="ORF">RI844_11600</name>
</gene>
<evidence type="ECO:0000256" key="1">
    <source>
        <dbReference type="ARBA" id="ARBA00008779"/>
    </source>
</evidence>
<keyword evidence="3" id="KW-0378">Hydrolase</keyword>
<dbReference type="InterPro" id="IPR024607">
    <property type="entry name" value="Sulfatase_CS"/>
</dbReference>
<dbReference type="InterPro" id="IPR017850">
    <property type="entry name" value="Alkaline_phosphatase_core_sf"/>
</dbReference>
<dbReference type="InterPro" id="IPR000917">
    <property type="entry name" value="Sulfatase_N"/>
</dbReference>
<protein>
    <submittedName>
        <fullName evidence="8">Sulfatase-like hydrolase/transferase</fullName>
    </submittedName>
</protein>
<feature type="signal peptide" evidence="6">
    <location>
        <begin position="1"/>
        <end position="24"/>
    </location>
</feature>
<dbReference type="EMBL" id="CP136600">
    <property type="protein sequence ID" value="WOH36016.1"/>
    <property type="molecule type" value="Genomic_DNA"/>
</dbReference>
<dbReference type="Gene3D" id="3.40.720.10">
    <property type="entry name" value="Alkaline Phosphatase, subunit A"/>
    <property type="match status" value="1"/>
</dbReference>
<feature type="chain" id="PRO_5045545046" evidence="6">
    <location>
        <begin position="25"/>
        <end position="488"/>
    </location>
</feature>
<dbReference type="PANTHER" id="PTHR42693">
    <property type="entry name" value="ARYLSULFATASE FAMILY MEMBER"/>
    <property type="match status" value="1"/>
</dbReference>
<keyword evidence="9" id="KW-1185">Reference proteome</keyword>
<dbReference type="Pfam" id="PF00884">
    <property type="entry name" value="Sulfatase"/>
    <property type="match status" value="1"/>
</dbReference>
<evidence type="ECO:0000256" key="5">
    <source>
        <dbReference type="SAM" id="MobiDB-lite"/>
    </source>
</evidence>
<evidence type="ECO:0000259" key="7">
    <source>
        <dbReference type="Pfam" id="PF00884"/>
    </source>
</evidence>
<comment type="similarity">
    <text evidence="1">Belongs to the sulfatase family.</text>
</comment>
<dbReference type="PROSITE" id="PS00523">
    <property type="entry name" value="SULFATASE_1"/>
    <property type="match status" value="1"/>
</dbReference>
<dbReference type="PANTHER" id="PTHR42693:SF53">
    <property type="entry name" value="ENDO-4-O-SULFATASE"/>
    <property type="match status" value="1"/>
</dbReference>
<evidence type="ECO:0000313" key="8">
    <source>
        <dbReference type="EMBL" id="WOH36016.1"/>
    </source>
</evidence>
<feature type="region of interest" description="Disordered" evidence="5">
    <location>
        <begin position="461"/>
        <end position="488"/>
    </location>
</feature>
<evidence type="ECO:0000256" key="2">
    <source>
        <dbReference type="ARBA" id="ARBA00022723"/>
    </source>
</evidence>
<organism evidence="8 9">
    <name type="scientific">Thalassotalea fonticola</name>
    <dbReference type="NCBI Taxonomy" id="3065649"/>
    <lineage>
        <taxon>Bacteria</taxon>
        <taxon>Pseudomonadati</taxon>
        <taxon>Pseudomonadota</taxon>
        <taxon>Gammaproteobacteria</taxon>
        <taxon>Alteromonadales</taxon>
        <taxon>Colwelliaceae</taxon>
        <taxon>Thalassotalea</taxon>
    </lineage>
</organism>
<reference evidence="8 9" key="1">
    <citation type="submission" date="2023-09" db="EMBL/GenBank/DDBJ databases">
        <authorList>
            <person name="Qi X."/>
        </authorList>
    </citation>
    <scope>NUCLEOTIDE SEQUENCE [LARGE SCALE GENOMIC DNA]</scope>
    <source>
        <strain evidence="8 9">S1-1</strain>
    </source>
</reference>
<evidence type="ECO:0000256" key="6">
    <source>
        <dbReference type="SAM" id="SignalP"/>
    </source>
</evidence>
<sequence length="488" mass="54548">MNKFYNLALYSVTLLLTLVNPVWAKASKPNFIVILTDDQGYADVGFNGSKDIVTPNIDRIANEGTRFTNGYVTYSVCGPSRAGLLTGRYQGRFGFGRNPIIDPTDPLAGLPLEEQMISEVLQGVGYTSSAIGKWHMGSHPKFHPNNRGFDHFYGFLSGGHRYFPEELIYEDEAQGIAMDSHKSPSNSWYHTKLLRNNEVVETSTYLTDELSREAIEFIEQEKDNPFFLYLAYNAPHSPLQASKEYLARNTHIKDKKRRTYASMITAVDDGVGSVLAKLEQLNLDDNTLIFFLSDNGGALKSSAKNVPLRGMKGDFFEGGIRVPFAVRWPEKIPAGVDYNNPVSSLDILATFASLTNASISTERPLDGVNLMPFILGENQGLPHDVLFWRSFDSNILASRRGNAKAISSSQIGDHLYNLSNDLAERHDLSEKQSNTFDQQKVEMDLWATELQDPIFRKLTDGPIKAANKKHNEKKAKERIARSEGSEGY</sequence>
<accession>A0ABZ0GJF9</accession>
<dbReference type="PROSITE" id="PS00149">
    <property type="entry name" value="SULFATASE_2"/>
    <property type="match status" value="1"/>
</dbReference>
<evidence type="ECO:0000256" key="3">
    <source>
        <dbReference type="ARBA" id="ARBA00022801"/>
    </source>
</evidence>
<evidence type="ECO:0000256" key="4">
    <source>
        <dbReference type="ARBA" id="ARBA00022837"/>
    </source>
</evidence>
<dbReference type="RefSeq" id="WP_348394830.1">
    <property type="nucleotide sequence ID" value="NZ_CP136600.1"/>
</dbReference>